<dbReference type="SUPFAM" id="SSF57716">
    <property type="entry name" value="Glucocorticoid receptor-like (DNA-binding domain)"/>
    <property type="match status" value="1"/>
</dbReference>
<dbReference type="Proteomes" id="UP000694388">
    <property type="component" value="Unplaced"/>
</dbReference>
<evidence type="ECO:0000256" key="5">
    <source>
        <dbReference type="PROSITE-ProRule" id="PRU00125"/>
    </source>
</evidence>
<keyword evidence="3 5" id="KW-0862">Zinc</keyword>
<name>A0A8C4Q4L8_EPTBU</name>
<dbReference type="GO" id="GO:0008270">
    <property type="term" value="F:zinc ion binding"/>
    <property type="evidence" value="ECO:0007669"/>
    <property type="project" value="InterPro"/>
</dbReference>
<accession>A0A8C4Q4L8</accession>
<dbReference type="Gene3D" id="2.10.110.10">
    <property type="entry name" value="Cysteine Rich Protein"/>
    <property type="match status" value="2"/>
</dbReference>
<dbReference type="SMART" id="SM00132">
    <property type="entry name" value="LIM"/>
    <property type="match status" value="2"/>
</dbReference>
<evidence type="ECO:0000256" key="4">
    <source>
        <dbReference type="ARBA" id="ARBA00023038"/>
    </source>
</evidence>
<reference evidence="8" key="1">
    <citation type="submission" date="2025-08" db="UniProtKB">
        <authorList>
            <consortium name="Ensembl"/>
        </authorList>
    </citation>
    <scope>IDENTIFICATION</scope>
</reference>
<protein>
    <submittedName>
        <fullName evidence="8">LIM and cysteine-rich domains 1</fullName>
    </submittedName>
</protein>
<dbReference type="Pfam" id="PF06297">
    <property type="entry name" value="PET"/>
    <property type="match status" value="1"/>
</dbReference>
<keyword evidence="2" id="KW-0677">Repeat</keyword>
<feature type="domain" description="LIM zinc-binding" evidence="6">
    <location>
        <begin position="254"/>
        <end position="308"/>
    </location>
</feature>
<evidence type="ECO:0000256" key="3">
    <source>
        <dbReference type="ARBA" id="ARBA00022833"/>
    </source>
</evidence>
<organism evidence="8 9">
    <name type="scientific">Eptatretus burgeri</name>
    <name type="common">Inshore hagfish</name>
    <dbReference type="NCBI Taxonomy" id="7764"/>
    <lineage>
        <taxon>Eukaryota</taxon>
        <taxon>Metazoa</taxon>
        <taxon>Chordata</taxon>
        <taxon>Craniata</taxon>
        <taxon>Vertebrata</taxon>
        <taxon>Cyclostomata</taxon>
        <taxon>Myxini</taxon>
        <taxon>Myxiniformes</taxon>
        <taxon>Myxinidae</taxon>
        <taxon>Eptatretinae</taxon>
        <taxon>Eptatretus</taxon>
    </lineage>
</organism>
<feature type="domain" description="PET" evidence="7">
    <location>
        <begin position="69"/>
        <end position="175"/>
    </location>
</feature>
<dbReference type="PANTHER" id="PTHR24211:SF0">
    <property type="entry name" value="LIM AND CYSTEINE-RICH DOMAINS PROTEIN 1"/>
    <property type="match status" value="1"/>
</dbReference>
<dbReference type="InterPro" id="IPR010442">
    <property type="entry name" value="PET_domain"/>
</dbReference>
<dbReference type="PROSITE" id="PS51303">
    <property type="entry name" value="PET"/>
    <property type="match status" value="1"/>
</dbReference>
<dbReference type="GeneTree" id="ENSGT00940000158813"/>
<dbReference type="Pfam" id="PF00412">
    <property type="entry name" value="LIM"/>
    <property type="match status" value="2"/>
</dbReference>
<evidence type="ECO:0000259" key="6">
    <source>
        <dbReference type="PROSITE" id="PS50023"/>
    </source>
</evidence>
<dbReference type="OMA" id="HDALWHP"/>
<proteinExistence type="predicted"/>
<reference evidence="8" key="2">
    <citation type="submission" date="2025-09" db="UniProtKB">
        <authorList>
            <consortium name="Ensembl"/>
        </authorList>
    </citation>
    <scope>IDENTIFICATION</scope>
</reference>
<keyword evidence="4 5" id="KW-0440">LIM domain</keyword>
<evidence type="ECO:0000313" key="9">
    <source>
        <dbReference type="Proteomes" id="UP000694388"/>
    </source>
</evidence>
<evidence type="ECO:0000313" key="8">
    <source>
        <dbReference type="Ensembl" id="ENSEBUP00000009895.1"/>
    </source>
</evidence>
<dbReference type="PANTHER" id="PTHR24211">
    <property type="entry name" value="LIM DOMAIN-CONTAINING PROTEIN"/>
    <property type="match status" value="1"/>
</dbReference>
<evidence type="ECO:0000259" key="7">
    <source>
        <dbReference type="PROSITE" id="PS51303"/>
    </source>
</evidence>
<dbReference type="InterPro" id="IPR001781">
    <property type="entry name" value="Znf_LIM"/>
</dbReference>
<dbReference type="Ensembl" id="ENSEBUT00000010427.1">
    <property type="protein sequence ID" value="ENSEBUP00000009895.1"/>
    <property type="gene ID" value="ENSEBUG00000006351.1"/>
</dbReference>
<dbReference type="AlphaFoldDB" id="A0A8C4Q4L8"/>
<dbReference type="PROSITE" id="PS50023">
    <property type="entry name" value="LIM_DOMAIN_2"/>
    <property type="match status" value="1"/>
</dbReference>
<evidence type="ECO:0000256" key="2">
    <source>
        <dbReference type="ARBA" id="ARBA00022737"/>
    </source>
</evidence>
<dbReference type="PROSITE" id="PS00478">
    <property type="entry name" value="LIM_DOMAIN_1"/>
    <property type="match status" value="1"/>
</dbReference>
<sequence length="308" mass="34654">MGFSEHPWRKCCGNCGCSRLEHAVPQDMEDDLRLGRLLANSKHVHLTASVRGGEPAGKTQQRIYKRNRVIVTKMMAARKDPTFSAVTYEWAPPGVGHEMAVQFLNLLPEHWRPIAGTAGEAYRRKQLAHQLPEHDFEPWRCHDLSVDDRWGLEEHAQRCIDALSFANVRLGSSECQGAVVGHDAAKQQQTCRKCGGALPADVPAAFVANFGETAAWHPACFVCACCQELLVDLILFWHEGRPLCGRHYSDCYFARCSGCDELIVGKESIAMEGKVWHRKHFCCSICDSTLQDGYYRIQEGQMMCNNCW</sequence>
<evidence type="ECO:0000256" key="1">
    <source>
        <dbReference type="ARBA" id="ARBA00022723"/>
    </source>
</evidence>
<keyword evidence="9" id="KW-1185">Reference proteome</keyword>
<keyword evidence="1 5" id="KW-0479">Metal-binding</keyword>
<dbReference type="InterPro" id="IPR047120">
    <property type="entry name" value="Pk/Esn/Tes"/>
</dbReference>